<reference evidence="2" key="1">
    <citation type="submission" date="2021-05" db="EMBL/GenBank/DDBJ databases">
        <authorList>
            <person name="Alioto T."/>
            <person name="Alioto T."/>
            <person name="Gomez Garrido J."/>
        </authorList>
    </citation>
    <scope>NUCLEOTIDE SEQUENCE</scope>
</reference>
<evidence type="ECO:0000256" key="1">
    <source>
        <dbReference type="SAM" id="SignalP"/>
    </source>
</evidence>
<sequence>MASSTISLFLVLSCALILVSATPAFKGRSVEVPVDAVSNANNPQTANEESNVAAEAIPQQPDVSKNVNGPMKEDVVEGAAGVDIPSREARSPYGGYDGYGGQEYGVYGRPGYGVYERPIYGVYGGN</sequence>
<feature type="signal peptide" evidence="1">
    <location>
        <begin position="1"/>
        <end position="21"/>
    </location>
</feature>
<accession>A0A8D9B8K0</accession>
<keyword evidence="1" id="KW-0732">Signal</keyword>
<evidence type="ECO:0000313" key="2">
    <source>
        <dbReference type="EMBL" id="CAG6780618.1"/>
    </source>
</evidence>
<dbReference type="EMBL" id="HBUF01619245">
    <property type="protein sequence ID" value="CAG6780618.1"/>
    <property type="molecule type" value="Transcribed_RNA"/>
</dbReference>
<protein>
    <submittedName>
        <fullName evidence="2">Uncharacterized protein</fullName>
    </submittedName>
</protein>
<name>A0A8D9B8K0_9HEMI</name>
<feature type="chain" id="PRO_5034621676" evidence="1">
    <location>
        <begin position="22"/>
        <end position="126"/>
    </location>
</feature>
<organism evidence="2">
    <name type="scientific">Cacopsylla melanoneura</name>
    <dbReference type="NCBI Taxonomy" id="428564"/>
    <lineage>
        <taxon>Eukaryota</taxon>
        <taxon>Metazoa</taxon>
        <taxon>Ecdysozoa</taxon>
        <taxon>Arthropoda</taxon>
        <taxon>Hexapoda</taxon>
        <taxon>Insecta</taxon>
        <taxon>Pterygota</taxon>
        <taxon>Neoptera</taxon>
        <taxon>Paraneoptera</taxon>
        <taxon>Hemiptera</taxon>
        <taxon>Sternorrhyncha</taxon>
        <taxon>Psylloidea</taxon>
        <taxon>Psyllidae</taxon>
        <taxon>Psyllinae</taxon>
        <taxon>Cacopsylla</taxon>
    </lineage>
</organism>
<dbReference type="AlphaFoldDB" id="A0A8D9B8K0"/>
<proteinExistence type="predicted"/>